<keyword evidence="3" id="KW-1185">Reference proteome</keyword>
<reference evidence="3" key="1">
    <citation type="journal article" date="2017" name="Front. Plant Sci.">
        <title>Climate Clever Clovers: New Paradigm to Reduce the Environmental Footprint of Ruminants by Breeding Low Methanogenic Forages Utilizing Haplotype Variation.</title>
        <authorList>
            <person name="Kaur P."/>
            <person name="Appels R."/>
            <person name="Bayer P.E."/>
            <person name="Keeble-Gagnere G."/>
            <person name="Wang J."/>
            <person name="Hirakawa H."/>
            <person name="Shirasawa K."/>
            <person name="Vercoe P."/>
            <person name="Stefanova K."/>
            <person name="Durmic Z."/>
            <person name="Nichols P."/>
            <person name="Revell C."/>
            <person name="Isobe S.N."/>
            <person name="Edwards D."/>
            <person name="Erskine W."/>
        </authorList>
    </citation>
    <scope>NUCLEOTIDE SEQUENCE [LARGE SCALE GENOMIC DNA]</scope>
    <source>
        <strain evidence="3">cv. Daliak</strain>
    </source>
</reference>
<feature type="chain" id="PRO_5016373085" evidence="1">
    <location>
        <begin position="21"/>
        <end position="87"/>
    </location>
</feature>
<sequence length="87" mass="9939">MSYIWVLVLFLALIPLTIEGCIGPKHEIQELERPTNGLINSQPPATPPQFSMKFNNYGRGWNYWGSVPRIEYPMPPTFFPPKPGRPP</sequence>
<evidence type="ECO:0000256" key="1">
    <source>
        <dbReference type="SAM" id="SignalP"/>
    </source>
</evidence>
<accession>A0A2Z6NR47</accession>
<feature type="signal peptide" evidence="1">
    <location>
        <begin position="1"/>
        <end position="20"/>
    </location>
</feature>
<evidence type="ECO:0000313" key="3">
    <source>
        <dbReference type="Proteomes" id="UP000242715"/>
    </source>
</evidence>
<evidence type="ECO:0000313" key="2">
    <source>
        <dbReference type="EMBL" id="GAU46066.1"/>
    </source>
</evidence>
<name>A0A2Z6NR47_TRISU</name>
<protein>
    <submittedName>
        <fullName evidence="2">Uncharacterized protein</fullName>
    </submittedName>
</protein>
<organism evidence="2 3">
    <name type="scientific">Trifolium subterraneum</name>
    <name type="common">Subterranean clover</name>
    <dbReference type="NCBI Taxonomy" id="3900"/>
    <lineage>
        <taxon>Eukaryota</taxon>
        <taxon>Viridiplantae</taxon>
        <taxon>Streptophyta</taxon>
        <taxon>Embryophyta</taxon>
        <taxon>Tracheophyta</taxon>
        <taxon>Spermatophyta</taxon>
        <taxon>Magnoliopsida</taxon>
        <taxon>eudicotyledons</taxon>
        <taxon>Gunneridae</taxon>
        <taxon>Pentapetalae</taxon>
        <taxon>rosids</taxon>
        <taxon>fabids</taxon>
        <taxon>Fabales</taxon>
        <taxon>Fabaceae</taxon>
        <taxon>Papilionoideae</taxon>
        <taxon>50 kb inversion clade</taxon>
        <taxon>NPAAA clade</taxon>
        <taxon>Hologalegina</taxon>
        <taxon>IRL clade</taxon>
        <taxon>Trifolieae</taxon>
        <taxon>Trifolium</taxon>
    </lineage>
</organism>
<dbReference type="Proteomes" id="UP000242715">
    <property type="component" value="Unassembled WGS sequence"/>
</dbReference>
<gene>
    <name evidence="2" type="ORF">TSUD_401450</name>
</gene>
<keyword evidence="1" id="KW-0732">Signal</keyword>
<proteinExistence type="predicted"/>
<dbReference type="AlphaFoldDB" id="A0A2Z6NR47"/>
<dbReference type="EMBL" id="DF974173">
    <property type="protein sequence ID" value="GAU46066.1"/>
    <property type="molecule type" value="Genomic_DNA"/>
</dbReference>